<reference evidence="2" key="1">
    <citation type="submission" date="2023-06" db="EMBL/GenBank/DDBJ databases">
        <title>MT1 and MT2 Draft Genomes of Novel Species.</title>
        <authorList>
            <person name="Venkateswaran K."/>
        </authorList>
    </citation>
    <scope>NUCLEOTIDE SEQUENCE</scope>
    <source>
        <strain evidence="2">F6_8S_P_1B</strain>
    </source>
</reference>
<dbReference type="EMBL" id="JAROCF010000001">
    <property type="protein sequence ID" value="MDN4612860.1"/>
    <property type="molecule type" value="Genomic_DNA"/>
</dbReference>
<feature type="compositionally biased region" description="Low complexity" evidence="1">
    <location>
        <begin position="148"/>
        <end position="162"/>
    </location>
</feature>
<comment type="caution">
    <text evidence="2">The sequence shown here is derived from an EMBL/GenBank/DDBJ whole genome shotgun (WGS) entry which is preliminary data.</text>
</comment>
<feature type="region of interest" description="Disordered" evidence="1">
    <location>
        <begin position="144"/>
        <end position="169"/>
    </location>
</feature>
<evidence type="ECO:0000313" key="3">
    <source>
        <dbReference type="Proteomes" id="UP001174208"/>
    </source>
</evidence>
<organism evidence="2 3">
    <name type="scientific">Leifsonia williamsii</name>
    <dbReference type="NCBI Taxonomy" id="3035919"/>
    <lineage>
        <taxon>Bacteria</taxon>
        <taxon>Bacillati</taxon>
        <taxon>Actinomycetota</taxon>
        <taxon>Actinomycetes</taxon>
        <taxon>Micrococcales</taxon>
        <taxon>Microbacteriaceae</taxon>
        <taxon>Leifsonia</taxon>
    </lineage>
</organism>
<evidence type="ECO:0000313" key="2">
    <source>
        <dbReference type="EMBL" id="MDN4612860.1"/>
    </source>
</evidence>
<sequence>MTLTRILPTLRRTLPEPLHPAHWPAHTRATVDDVVVAGVSMIRLAAWCGTPCLHTDETLSVIVTRVQHLERRADGSLALWFDADVSTVDADMEQARLVGRLTVAPARRVLVGGGEVELPGDLVVGDLVVIPARSMVTLHEVDPRRRGAAGAASEGGPASADEWSGRCGR</sequence>
<dbReference type="Proteomes" id="UP001174208">
    <property type="component" value="Unassembled WGS sequence"/>
</dbReference>
<protein>
    <submittedName>
        <fullName evidence="2">Uncharacterized protein</fullName>
    </submittedName>
</protein>
<accession>A0ABT8K5X5</accession>
<name>A0ABT8K5X5_9MICO</name>
<dbReference type="RefSeq" id="WP_301209680.1">
    <property type="nucleotide sequence ID" value="NZ_JAROCF010000001.1"/>
</dbReference>
<keyword evidence="3" id="KW-1185">Reference proteome</keyword>
<proteinExistence type="predicted"/>
<gene>
    <name evidence="2" type="ORF">P5G50_00230</name>
</gene>
<evidence type="ECO:0000256" key="1">
    <source>
        <dbReference type="SAM" id="MobiDB-lite"/>
    </source>
</evidence>